<evidence type="ECO:0000313" key="2">
    <source>
        <dbReference type="EMBL" id="PCH36776.1"/>
    </source>
</evidence>
<keyword evidence="3" id="KW-1185">Reference proteome</keyword>
<feature type="domain" description="BTB" evidence="1">
    <location>
        <begin position="1"/>
        <end position="58"/>
    </location>
</feature>
<protein>
    <recommendedName>
        <fullName evidence="1">BTB domain-containing protein</fullName>
    </recommendedName>
</protein>
<dbReference type="AlphaFoldDB" id="A0A2H3J3M4"/>
<name>A0A2H3J3M4_WOLCO</name>
<dbReference type="OrthoDB" id="3223751at2759"/>
<dbReference type="SUPFAM" id="SSF54695">
    <property type="entry name" value="POZ domain"/>
    <property type="match status" value="1"/>
</dbReference>
<dbReference type="Gene3D" id="3.30.710.10">
    <property type="entry name" value="Potassium Channel Kv1.1, Chain A"/>
    <property type="match status" value="1"/>
</dbReference>
<dbReference type="InterPro" id="IPR000210">
    <property type="entry name" value="BTB/POZ_dom"/>
</dbReference>
<organism evidence="2 3">
    <name type="scientific">Wolfiporia cocos (strain MD-104)</name>
    <name type="common">Brown rot fungus</name>
    <dbReference type="NCBI Taxonomy" id="742152"/>
    <lineage>
        <taxon>Eukaryota</taxon>
        <taxon>Fungi</taxon>
        <taxon>Dikarya</taxon>
        <taxon>Basidiomycota</taxon>
        <taxon>Agaricomycotina</taxon>
        <taxon>Agaricomycetes</taxon>
        <taxon>Polyporales</taxon>
        <taxon>Phaeolaceae</taxon>
        <taxon>Wolfiporia</taxon>
    </lineage>
</organism>
<accession>A0A2H3J3M4</accession>
<feature type="non-terminal residue" evidence="2">
    <location>
        <position position="1"/>
    </location>
</feature>
<dbReference type="OMA" id="WKAREEY"/>
<dbReference type="EMBL" id="KB467898">
    <property type="protein sequence ID" value="PCH36776.1"/>
    <property type="molecule type" value="Genomic_DNA"/>
</dbReference>
<proteinExistence type="predicted"/>
<evidence type="ECO:0000259" key="1">
    <source>
        <dbReference type="PROSITE" id="PS50097"/>
    </source>
</evidence>
<dbReference type="STRING" id="742152.A0A2H3J3M4"/>
<gene>
    <name evidence="2" type="ORF">WOLCODRAFT_83062</name>
</gene>
<dbReference type="Proteomes" id="UP000218811">
    <property type="component" value="Unassembled WGS sequence"/>
</dbReference>
<evidence type="ECO:0000313" key="3">
    <source>
        <dbReference type="Proteomes" id="UP000218811"/>
    </source>
</evidence>
<sequence length="219" mass="24560">LYRVHRHILEMNSEFFRGMFSCGPGDEGEEGKTDDTAVFLPDVTPRELDNLLSALYDGMHEGGRGLDDWKALLSISSRFVFDKIRERAIDAVRTHVPPLDPVERICLAAKHDIPEWLSPAYTELCMRDDPLSDAESDKLGSITAACLARAREQISRTLKRQPMPWRPASTLRWTPARRVSTGCGCKACREKHYSSGPSEEAAIVSDIVRTAMSESRLQV</sequence>
<reference evidence="2 3" key="1">
    <citation type="journal article" date="2012" name="Science">
        <title>The Paleozoic origin of enzymatic lignin decomposition reconstructed from 31 fungal genomes.</title>
        <authorList>
            <person name="Floudas D."/>
            <person name="Binder M."/>
            <person name="Riley R."/>
            <person name="Barry K."/>
            <person name="Blanchette R.A."/>
            <person name="Henrissat B."/>
            <person name="Martinez A.T."/>
            <person name="Otillar R."/>
            <person name="Spatafora J.W."/>
            <person name="Yadav J.S."/>
            <person name="Aerts A."/>
            <person name="Benoit I."/>
            <person name="Boyd A."/>
            <person name="Carlson A."/>
            <person name="Copeland A."/>
            <person name="Coutinho P.M."/>
            <person name="de Vries R.P."/>
            <person name="Ferreira P."/>
            <person name="Findley K."/>
            <person name="Foster B."/>
            <person name="Gaskell J."/>
            <person name="Glotzer D."/>
            <person name="Gorecki P."/>
            <person name="Heitman J."/>
            <person name="Hesse C."/>
            <person name="Hori C."/>
            <person name="Igarashi K."/>
            <person name="Jurgens J.A."/>
            <person name="Kallen N."/>
            <person name="Kersten P."/>
            <person name="Kohler A."/>
            <person name="Kuees U."/>
            <person name="Kumar T.K.A."/>
            <person name="Kuo A."/>
            <person name="LaButti K."/>
            <person name="Larrondo L.F."/>
            <person name="Lindquist E."/>
            <person name="Ling A."/>
            <person name="Lombard V."/>
            <person name="Lucas S."/>
            <person name="Lundell T."/>
            <person name="Martin R."/>
            <person name="McLaughlin D.J."/>
            <person name="Morgenstern I."/>
            <person name="Morin E."/>
            <person name="Murat C."/>
            <person name="Nagy L.G."/>
            <person name="Nolan M."/>
            <person name="Ohm R.A."/>
            <person name="Patyshakuliyeva A."/>
            <person name="Rokas A."/>
            <person name="Ruiz-Duenas F.J."/>
            <person name="Sabat G."/>
            <person name="Salamov A."/>
            <person name="Samejima M."/>
            <person name="Schmutz J."/>
            <person name="Slot J.C."/>
            <person name="St John F."/>
            <person name="Stenlid J."/>
            <person name="Sun H."/>
            <person name="Sun S."/>
            <person name="Syed K."/>
            <person name="Tsang A."/>
            <person name="Wiebenga A."/>
            <person name="Young D."/>
            <person name="Pisabarro A."/>
            <person name="Eastwood D.C."/>
            <person name="Martin F."/>
            <person name="Cullen D."/>
            <person name="Grigoriev I.V."/>
            <person name="Hibbett D.S."/>
        </authorList>
    </citation>
    <scope>NUCLEOTIDE SEQUENCE [LARGE SCALE GENOMIC DNA]</scope>
    <source>
        <strain evidence="2 3">MD-104</strain>
    </source>
</reference>
<dbReference type="InterPro" id="IPR011333">
    <property type="entry name" value="SKP1/BTB/POZ_sf"/>
</dbReference>
<dbReference type="Pfam" id="PF00651">
    <property type="entry name" value="BTB"/>
    <property type="match status" value="1"/>
</dbReference>
<dbReference type="PROSITE" id="PS50097">
    <property type="entry name" value="BTB"/>
    <property type="match status" value="1"/>
</dbReference>